<evidence type="ECO:0000313" key="2">
    <source>
        <dbReference type="EMBL" id="UTI65584.1"/>
    </source>
</evidence>
<keyword evidence="2" id="KW-0378">Hydrolase</keyword>
<sequence>MERYVSKVREQDGCWQWLGSFFNTGYPAFWLGQSNVGGHRVACTLAHGPSGGRMALHTCDNPGCVNPAHLRWGTAADNMHDRSRRGRAPVGEQHGCAVLTEGLVRDIRARAARGETYTSIAKDVGVSRVTCSHITNRKTWRHI</sequence>
<proteinExistence type="predicted"/>
<evidence type="ECO:0000313" key="3">
    <source>
        <dbReference type="Proteomes" id="UP001056035"/>
    </source>
</evidence>
<dbReference type="EMBL" id="CP098502">
    <property type="protein sequence ID" value="UTI65584.1"/>
    <property type="molecule type" value="Genomic_DNA"/>
</dbReference>
<keyword evidence="3" id="KW-1185">Reference proteome</keyword>
<dbReference type="InterPro" id="IPR003615">
    <property type="entry name" value="HNH_nuc"/>
</dbReference>
<protein>
    <submittedName>
        <fullName evidence="2">HNH endonuclease</fullName>
    </submittedName>
</protein>
<dbReference type="RefSeq" id="WP_254572263.1">
    <property type="nucleotide sequence ID" value="NZ_CP098502.1"/>
</dbReference>
<keyword evidence="2" id="KW-0540">Nuclease</keyword>
<keyword evidence="2" id="KW-0255">Endonuclease</keyword>
<accession>A0ABY5DVJ5</accession>
<dbReference type="GO" id="GO:0004519">
    <property type="term" value="F:endonuclease activity"/>
    <property type="evidence" value="ECO:0007669"/>
    <property type="project" value="UniProtKB-KW"/>
</dbReference>
<dbReference type="InterPro" id="IPR044930">
    <property type="entry name" value="Homing_endonuclease_His-Me"/>
</dbReference>
<dbReference type="InterPro" id="IPR044925">
    <property type="entry name" value="His-Me_finger_sf"/>
</dbReference>
<reference evidence="2 3" key="1">
    <citation type="submission" date="2022-06" db="EMBL/GenBank/DDBJ databases">
        <title>Paraconexibacter antarcticus.</title>
        <authorList>
            <person name="Kim C.S."/>
        </authorList>
    </citation>
    <scope>NUCLEOTIDE SEQUENCE [LARGE SCALE GENOMIC DNA]</scope>
    <source>
        <strain evidence="2 3">02-257</strain>
    </source>
</reference>
<evidence type="ECO:0000259" key="1">
    <source>
        <dbReference type="Pfam" id="PF13392"/>
    </source>
</evidence>
<dbReference type="Pfam" id="PF13392">
    <property type="entry name" value="HNH_3"/>
    <property type="match status" value="1"/>
</dbReference>
<organism evidence="2 3">
    <name type="scientific">Paraconexibacter antarcticus</name>
    <dbReference type="NCBI Taxonomy" id="2949664"/>
    <lineage>
        <taxon>Bacteria</taxon>
        <taxon>Bacillati</taxon>
        <taxon>Actinomycetota</taxon>
        <taxon>Thermoleophilia</taxon>
        <taxon>Solirubrobacterales</taxon>
        <taxon>Paraconexibacteraceae</taxon>
        <taxon>Paraconexibacter</taxon>
    </lineage>
</organism>
<dbReference type="SUPFAM" id="SSF54060">
    <property type="entry name" value="His-Me finger endonucleases"/>
    <property type="match status" value="1"/>
</dbReference>
<name>A0ABY5DVJ5_9ACTN</name>
<gene>
    <name evidence="2" type="ORF">NBH00_05085</name>
</gene>
<dbReference type="Gene3D" id="3.90.75.10">
    <property type="entry name" value="Homing Intron 3 (I-ppo) Encoded Endonuclease, Chain A"/>
    <property type="match status" value="1"/>
</dbReference>
<dbReference type="Proteomes" id="UP001056035">
    <property type="component" value="Chromosome"/>
</dbReference>
<feature type="domain" description="HNH nuclease" evidence="1">
    <location>
        <begin position="39"/>
        <end position="79"/>
    </location>
</feature>